<dbReference type="Gramene" id="VVA27986">
    <property type="protein sequence ID" value="VVA27986"/>
    <property type="gene ID" value="Prudul26B013566"/>
</dbReference>
<dbReference type="EMBL" id="CABIKO010000131">
    <property type="protein sequence ID" value="VVA27986.1"/>
    <property type="molecule type" value="Genomic_DNA"/>
</dbReference>
<dbReference type="PANTHER" id="PTHR31221">
    <property type="entry name" value="WRKY TRANSCRIPTION FACTOR PROTEIN 1-RELATED"/>
    <property type="match status" value="1"/>
</dbReference>
<evidence type="ECO:0000256" key="6">
    <source>
        <dbReference type="SAM" id="MobiDB-lite"/>
    </source>
</evidence>
<evidence type="ECO:0000256" key="4">
    <source>
        <dbReference type="ARBA" id="ARBA00023163"/>
    </source>
</evidence>
<dbReference type="InParanoid" id="A0A5E4FJS9"/>
<dbReference type="InterPro" id="IPR044810">
    <property type="entry name" value="WRKY_plant"/>
</dbReference>
<name>A0A5E4FJS9_PRUDU</name>
<evidence type="ECO:0000313" key="9">
    <source>
        <dbReference type="Proteomes" id="UP000327085"/>
    </source>
</evidence>
<dbReference type="FunFam" id="2.20.25.80:FF:000003">
    <property type="entry name" value="WRKY transcription factor 57"/>
    <property type="match status" value="1"/>
</dbReference>
<protein>
    <submittedName>
        <fullName evidence="8">PREDICTED: probable WRKY mRNAion factor</fullName>
    </submittedName>
</protein>
<organism evidence="8 9">
    <name type="scientific">Prunus dulcis</name>
    <name type="common">Almond</name>
    <name type="synonym">Amygdalus dulcis</name>
    <dbReference type="NCBI Taxonomy" id="3755"/>
    <lineage>
        <taxon>Eukaryota</taxon>
        <taxon>Viridiplantae</taxon>
        <taxon>Streptophyta</taxon>
        <taxon>Embryophyta</taxon>
        <taxon>Tracheophyta</taxon>
        <taxon>Spermatophyta</taxon>
        <taxon>Magnoliopsida</taxon>
        <taxon>eudicotyledons</taxon>
        <taxon>Gunneridae</taxon>
        <taxon>Pentapetalae</taxon>
        <taxon>rosids</taxon>
        <taxon>fabids</taxon>
        <taxon>Rosales</taxon>
        <taxon>Rosaceae</taxon>
        <taxon>Amygdaloideae</taxon>
        <taxon>Amygdaleae</taxon>
        <taxon>Prunus</taxon>
    </lineage>
</organism>
<feature type="compositionally biased region" description="Low complexity" evidence="6">
    <location>
        <begin position="52"/>
        <end position="63"/>
    </location>
</feature>
<keyword evidence="4" id="KW-0804">Transcription</keyword>
<dbReference type="Pfam" id="PF03106">
    <property type="entry name" value="WRKY"/>
    <property type="match status" value="1"/>
</dbReference>
<evidence type="ECO:0000256" key="5">
    <source>
        <dbReference type="ARBA" id="ARBA00023242"/>
    </source>
</evidence>
<dbReference type="SUPFAM" id="SSF118290">
    <property type="entry name" value="WRKY DNA-binding domain"/>
    <property type="match status" value="1"/>
</dbReference>
<keyword evidence="3" id="KW-0238">DNA-binding</keyword>
<dbReference type="Proteomes" id="UP000327085">
    <property type="component" value="Chromosome 2"/>
</dbReference>
<dbReference type="GO" id="GO:0003700">
    <property type="term" value="F:DNA-binding transcription factor activity"/>
    <property type="evidence" value="ECO:0007669"/>
    <property type="project" value="InterPro"/>
</dbReference>
<evidence type="ECO:0000259" key="7">
    <source>
        <dbReference type="PROSITE" id="PS50811"/>
    </source>
</evidence>
<reference evidence="9" key="1">
    <citation type="journal article" date="2020" name="Plant J.">
        <title>Transposons played a major role in the diversification between the closely related almond and peach genomes: results from the almond genome sequence.</title>
        <authorList>
            <person name="Alioto T."/>
            <person name="Alexiou K.G."/>
            <person name="Bardil A."/>
            <person name="Barteri F."/>
            <person name="Castanera R."/>
            <person name="Cruz F."/>
            <person name="Dhingra A."/>
            <person name="Duval H."/>
            <person name="Fernandez I Marti A."/>
            <person name="Frias L."/>
            <person name="Galan B."/>
            <person name="Garcia J.L."/>
            <person name="Howad W."/>
            <person name="Gomez-Garrido J."/>
            <person name="Gut M."/>
            <person name="Julca I."/>
            <person name="Morata J."/>
            <person name="Puigdomenech P."/>
            <person name="Ribeca P."/>
            <person name="Rubio Cabetas M.J."/>
            <person name="Vlasova A."/>
            <person name="Wirthensohn M."/>
            <person name="Garcia-Mas J."/>
            <person name="Gabaldon T."/>
            <person name="Casacuberta J.M."/>
            <person name="Arus P."/>
        </authorList>
    </citation>
    <scope>NUCLEOTIDE SEQUENCE [LARGE SCALE GENOMIC DNA]</scope>
    <source>
        <strain evidence="9">cv. Texas</strain>
    </source>
</reference>
<gene>
    <name evidence="8" type="ORF">ALMOND_2B013566</name>
</gene>
<dbReference type="GO" id="GO:0043565">
    <property type="term" value="F:sequence-specific DNA binding"/>
    <property type="evidence" value="ECO:0007669"/>
    <property type="project" value="InterPro"/>
</dbReference>
<proteinExistence type="predicted"/>
<feature type="domain" description="WRKY" evidence="7">
    <location>
        <begin position="165"/>
        <end position="218"/>
    </location>
</feature>
<feature type="region of interest" description="Disordered" evidence="6">
    <location>
        <begin position="52"/>
        <end position="83"/>
    </location>
</feature>
<dbReference type="SMART" id="SM00774">
    <property type="entry name" value="WRKY"/>
    <property type="match status" value="1"/>
</dbReference>
<dbReference type="Gene3D" id="2.20.25.80">
    <property type="entry name" value="WRKY domain"/>
    <property type="match status" value="1"/>
</dbReference>
<evidence type="ECO:0000256" key="1">
    <source>
        <dbReference type="ARBA" id="ARBA00004123"/>
    </source>
</evidence>
<dbReference type="PANTHER" id="PTHR31221:SF137">
    <property type="entry name" value="WRKY TRANSCRIPTION FACTOR 12-RELATED"/>
    <property type="match status" value="1"/>
</dbReference>
<evidence type="ECO:0000313" key="8">
    <source>
        <dbReference type="EMBL" id="VVA27986.1"/>
    </source>
</evidence>
<evidence type="ECO:0000256" key="3">
    <source>
        <dbReference type="ARBA" id="ARBA00023125"/>
    </source>
</evidence>
<dbReference type="GO" id="GO:0005634">
    <property type="term" value="C:nucleus"/>
    <property type="evidence" value="ECO:0007669"/>
    <property type="project" value="UniProtKB-SubCell"/>
</dbReference>
<keyword evidence="2" id="KW-0805">Transcription regulation</keyword>
<feature type="region of interest" description="Disordered" evidence="6">
    <location>
        <begin position="104"/>
        <end position="139"/>
    </location>
</feature>
<dbReference type="InterPro" id="IPR036576">
    <property type="entry name" value="WRKY_dom_sf"/>
</dbReference>
<comment type="subcellular location">
    <subcellularLocation>
        <location evidence="1">Nucleus</location>
    </subcellularLocation>
</comment>
<dbReference type="AlphaFoldDB" id="A0A5E4FJS9"/>
<keyword evidence="5" id="KW-0539">Nucleus</keyword>
<evidence type="ECO:0000256" key="2">
    <source>
        <dbReference type="ARBA" id="ARBA00023015"/>
    </source>
</evidence>
<dbReference type="PROSITE" id="PS50811">
    <property type="entry name" value="WRKY"/>
    <property type="match status" value="1"/>
</dbReference>
<accession>A0A5E4FJS9</accession>
<dbReference type="InterPro" id="IPR003657">
    <property type="entry name" value="WRKY_dom"/>
</dbReference>
<sequence>MEGDQRGVPSYEVQISFSSTPNPQQSIHEMGFVQFEDHHPHHNQVLSFMAPSSHIQQQQPNNSHHPHHHQPAELSSGASAAATTTSNGVTVGFSTHTDLLVARPSWNNSNDQVGTLDPKAISDENGTGNASDCSNSWWRSSSSEKSKMKVRRKLREPRFCFQTRSDVDVLDDGYKWRKYGQKVVKNSLHPRSYYRCTHSNCRVKKRVERLSEDCRMLVPRNLRPTLGVTAAGLKQPRCTQRLTGIAHSPKTRGSIDAGLCLKVRLEDRDRACRLKDQLRPKLGEFKWDQGVARRCGRASHCGVRPNETGHDLVQLGSQMPWCLLKNAAEVFSSKAVVPFQKYGRALPFAKVVGHILTKVVECFLLKKLGWELLKYLGRPLLLQTAGLGRIFSLRTLVPSSQHLGKQSLAKGVEVRWEVSPLRELKFSGRYVRRVPNIRIFENSKIVHHMAKPNIQIFGVLIPLILADGRRMVSQI</sequence>